<dbReference type="Gene3D" id="3.40.50.300">
    <property type="entry name" value="P-loop containing nucleotide triphosphate hydrolases"/>
    <property type="match status" value="1"/>
</dbReference>
<evidence type="ECO:0000313" key="4">
    <source>
        <dbReference type="EMBL" id="MCO1335371.1"/>
    </source>
</evidence>
<evidence type="ECO:0000313" key="5">
    <source>
        <dbReference type="Proteomes" id="UP001139028"/>
    </source>
</evidence>
<dbReference type="GO" id="GO:0005524">
    <property type="term" value="F:ATP binding"/>
    <property type="evidence" value="ECO:0007669"/>
    <property type="project" value="UniProtKB-KW"/>
</dbReference>
<organism evidence="4 5">
    <name type="scientific">Microbulbifer okhotskensis</name>
    <dbReference type="NCBI Taxonomy" id="2926617"/>
    <lineage>
        <taxon>Bacteria</taxon>
        <taxon>Pseudomonadati</taxon>
        <taxon>Pseudomonadota</taxon>
        <taxon>Gammaproteobacteria</taxon>
        <taxon>Cellvibrionales</taxon>
        <taxon>Microbulbiferaceae</taxon>
        <taxon>Microbulbifer</taxon>
    </lineage>
</organism>
<dbReference type="Pfam" id="PF06956">
    <property type="entry name" value="RtcR"/>
    <property type="match status" value="1"/>
</dbReference>
<dbReference type="PROSITE" id="PS50045">
    <property type="entry name" value="SIGMA54_INTERACT_4"/>
    <property type="match status" value="1"/>
</dbReference>
<name>A0A9X2J8B5_9GAMM</name>
<dbReference type="Proteomes" id="UP001139028">
    <property type="component" value="Unassembled WGS sequence"/>
</dbReference>
<gene>
    <name evidence="4" type="primary">rtcR</name>
    <name evidence="4" type="ORF">MO867_13615</name>
</gene>
<dbReference type="GO" id="GO:0003700">
    <property type="term" value="F:DNA-binding transcription factor activity"/>
    <property type="evidence" value="ECO:0007669"/>
    <property type="project" value="InterPro"/>
</dbReference>
<protein>
    <submittedName>
        <fullName evidence="4">RNA repair transcriptional activator RtcR</fullName>
    </submittedName>
</protein>
<keyword evidence="1" id="KW-0547">Nucleotide-binding</keyword>
<keyword evidence="2" id="KW-0067">ATP-binding</keyword>
<dbReference type="InterPro" id="IPR027417">
    <property type="entry name" value="P-loop_NTPase"/>
</dbReference>
<dbReference type="AlphaFoldDB" id="A0A9X2J8B5"/>
<evidence type="ECO:0000256" key="2">
    <source>
        <dbReference type="ARBA" id="ARBA00022840"/>
    </source>
</evidence>
<dbReference type="PANTHER" id="PTHR32071:SF14">
    <property type="entry name" value="TRANSCRIPTIONAL REGULATORY PROTEIN RTCR"/>
    <property type="match status" value="1"/>
</dbReference>
<proteinExistence type="predicted"/>
<dbReference type="NCBIfam" id="NF038308">
    <property type="entry name" value="RNA_repair_RtcR"/>
    <property type="match status" value="1"/>
</dbReference>
<dbReference type="CDD" id="cd00009">
    <property type="entry name" value="AAA"/>
    <property type="match status" value="1"/>
</dbReference>
<sequence>MKTVAISILGTSKDRRGKGDKRWDKWRPNISMCQHDDLLIDRLELLFDNHSKSLADQVTEDIARVSPETHVVHHRVNFGDPWDFESVYSTLLDFARAYAFTPDLEQYLVHITTGTHVAQICLYLLTEAGYFPGRLLQTSPAHKQSDLPGQYQIIDLDLSKYDQIASRFQREHQEGTTYLKGGIETNNLAFNRMIEQLEQVSIRSDAPILITGPTGAGKSQLAQRVFELRKQRGKLEGGLVAVNCATLRGENAMSALFGHRKGAFTGAVTHRPGLLMEADKGLLFLDEIGELGLDEQAMLLRAIEHKRFMPFGADHEVNSHFQLITGTNRDLVQLSREGKFRADLLARIDLWTYRLPSLRERIEDLEANIDFELEAFSTKSGHLISFNKAAREKYLCFGRSAEASWSANFRDLNASILRMGTLADGGRITIQGVEEEIQRLCLKWQSPQGESALTLTPIDALLGPGSCDTMDFYEQIKLAGLIRVCEESSTMAEAGRKLFQVSRATKKSNNDSHRVRQLLEKYGLKFEQLSKA</sequence>
<evidence type="ECO:0000256" key="1">
    <source>
        <dbReference type="ARBA" id="ARBA00022741"/>
    </source>
</evidence>
<accession>A0A9X2J8B5</accession>
<dbReference type="SUPFAM" id="SSF52540">
    <property type="entry name" value="P-loop containing nucleoside triphosphate hydrolases"/>
    <property type="match status" value="1"/>
</dbReference>
<dbReference type="PANTHER" id="PTHR32071">
    <property type="entry name" value="TRANSCRIPTIONAL REGULATORY PROTEIN"/>
    <property type="match status" value="1"/>
</dbReference>
<feature type="domain" description="Sigma-54 factor interaction" evidence="3">
    <location>
        <begin position="183"/>
        <end position="421"/>
    </location>
</feature>
<dbReference type="SMART" id="SM00382">
    <property type="entry name" value="AAA"/>
    <property type="match status" value="1"/>
</dbReference>
<reference evidence="4" key="1">
    <citation type="journal article" date="2022" name="Arch. Microbiol.">
        <title>Microbulbifer okhotskensis sp. nov., isolated from a deep bottom sediment of the Okhotsk Sea.</title>
        <authorList>
            <person name="Romanenko L."/>
            <person name="Kurilenko V."/>
            <person name="Otstavnykh N."/>
            <person name="Velansky P."/>
            <person name="Isaeva M."/>
            <person name="Mikhailov V."/>
        </authorList>
    </citation>
    <scope>NUCLEOTIDE SEQUENCE</scope>
    <source>
        <strain evidence="4">OS29</strain>
    </source>
</reference>
<dbReference type="InterPro" id="IPR003593">
    <property type="entry name" value="AAA+_ATPase"/>
</dbReference>
<dbReference type="EMBL" id="JALBWM010000060">
    <property type="protein sequence ID" value="MCO1335371.1"/>
    <property type="molecule type" value="Genomic_DNA"/>
</dbReference>
<keyword evidence="5" id="KW-1185">Reference proteome</keyword>
<dbReference type="Pfam" id="PF00158">
    <property type="entry name" value="Sigma54_activat"/>
    <property type="match status" value="1"/>
</dbReference>
<dbReference type="RefSeq" id="WP_252469540.1">
    <property type="nucleotide sequence ID" value="NZ_JALBWM010000060.1"/>
</dbReference>
<dbReference type="PIRSF" id="PIRSF037354">
    <property type="entry name" value="Txn_actvtr_RtcR"/>
    <property type="match status" value="1"/>
</dbReference>
<dbReference type="InterPro" id="IPR002078">
    <property type="entry name" value="Sigma_54_int"/>
</dbReference>
<comment type="caution">
    <text evidence="4">The sequence shown here is derived from an EMBL/GenBank/DDBJ whole genome shotgun (WGS) entry which is preliminary data.</text>
</comment>
<evidence type="ECO:0000259" key="3">
    <source>
        <dbReference type="PROSITE" id="PS50045"/>
    </source>
</evidence>
<dbReference type="InterPro" id="IPR017183">
    <property type="entry name" value="Sigma54_dep_tscrpt_act_RtcR"/>
</dbReference>
<dbReference type="InterPro" id="IPR009715">
    <property type="entry name" value="RtcR"/>
</dbReference>
<dbReference type="Gene3D" id="1.10.8.60">
    <property type="match status" value="1"/>
</dbReference>